<organism evidence="2 3">
    <name type="scientific">Rhamnusium bicolor</name>
    <dbReference type="NCBI Taxonomy" id="1586634"/>
    <lineage>
        <taxon>Eukaryota</taxon>
        <taxon>Metazoa</taxon>
        <taxon>Ecdysozoa</taxon>
        <taxon>Arthropoda</taxon>
        <taxon>Hexapoda</taxon>
        <taxon>Insecta</taxon>
        <taxon>Pterygota</taxon>
        <taxon>Neoptera</taxon>
        <taxon>Endopterygota</taxon>
        <taxon>Coleoptera</taxon>
        <taxon>Polyphaga</taxon>
        <taxon>Cucujiformia</taxon>
        <taxon>Chrysomeloidea</taxon>
        <taxon>Cerambycidae</taxon>
        <taxon>Lepturinae</taxon>
        <taxon>Rhagiini</taxon>
        <taxon>Rhamnusium</taxon>
    </lineage>
</organism>
<evidence type="ECO:0000313" key="2">
    <source>
        <dbReference type="EMBL" id="KAJ8946646.1"/>
    </source>
</evidence>
<feature type="region of interest" description="Disordered" evidence="1">
    <location>
        <begin position="545"/>
        <end position="588"/>
    </location>
</feature>
<dbReference type="AlphaFoldDB" id="A0AAV8Y5A8"/>
<comment type="caution">
    <text evidence="2">The sequence shown here is derived from an EMBL/GenBank/DDBJ whole genome shotgun (WGS) entry which is preliminary data.</text>
</comment>
<evidence type="ECO:0000313" key="3">
    <source>
        <dbReference type="Proteomes" id="UP001162156"/>
    </source>
</evidence>
<dbReference type="Proteomes" id="UP001162156">
    <property type="component" value="Unassembled WGS sequence"/>
</dbReference>
<reference evidence="2" key="1">
    <citation type="journal article" date="2023" name="Insect Mol. Biol.">
        <title>Genome sequencing provides insights into the evolution of gene families encoding plant cell wall-degrading enzymes in longhorned beetles.</title>
        <authorList>
            <person name="Shin N.R."/>
            <person name="Okamura Y."/>
            <person name="Kirsch R."/>
            <person name="Pauchet Y."/>
        </authorList>
    </citation>
    <scope>NUCLEOTIDE SEQUENCE</scope>
    <source>
        <strain evidence="2">RBIC_L_NR</strain>
    </source>
</reference>
<feature type="compositionally biased region" description="Polar residues" evidence="1">
    <location>
        <begin position="570"/>
        <end position="588"/>
    </location>
</feature>
<dbReference type="EMBL" id="JANEYF010002427">
    <property type="protein sequence ID" value="KAJ8946646.1"/>
    <property type="molecule type" value="Genomic_DNA"/>
</dbReference>
<dbReference type="PANTHER" id="PTHR10773">
    <property type="entry name" value="DNA-DIRECTED RNA POLYMERASES I, II, AND III SUBUNIT RPABC2"/>
    <property type="match status" value="1"/>
</dbReference>
<sequence>MTSEGITLISRFSAMLAYPVGARIAKGKALAPEKPPFIENPYPGGSQVIREAFQRRGIPPNAIDTMFRSLSENTIKQRELNKKMSSRTCKILSLVAANNLPSTETATDESCSNGRSTGLSCVRRIIFEKDLINENESITAEAQTQSSPVVGTSNFSSTSQALSEHYVVERESSTKLKLRKVKQSYREYYDSEHEPFSAGSSDEYNRDDDNNNNDSFSSNEIQKTSKILINPNNWKQVKAKRFRNSGQQYTSRTGKIVKSKSLKPACSNKCIPSCSKKFSEEFRSQLFKEFWDLGNLQRQRDFLGSCIEQLILKYRRVSSAQPRKPNCAFYLHENGKKIRGIIKEDHRGKHGNHKRIDVEVSKSVFDHINSIPRIESHYVRKDTNSEFIDGGLTIAEMHRDYYHCDLCETYKNAPDNEKIELKHKYEEHLEEKDLSRKEKESDKRRAEDGEMALAVYDLQAVLPVPITELAKDTPKAFFWHEVFGNRGAIEIGTYVLMYLEELSKRQPGSDAVFFSDNCMGQQKNRFLIAVYIYTINFSDDETLDSVATPHTPDTPAISNVEESSTDNPEDISQNIRNPHSGSTSPCLP</sequence>
<feature type="region of interest" description="Disordered" evidence="1">
    <location>
        <begin position="189"/>
        <end position="222"/>
    </location>
</feature>
<proteinExistence type="predicted"/>
<gene>
    <name evidence="2" type="ORF">NQ314_008818</name>
</gene>
<dbReference type="PANTHER" id="PTHR10773:SF19">
    <property type="match status" value="1"/>
</dbReference>
<evidence type="ECO:0000256" key="1">
    <source>
        <dbReference type="SAM" id="MobiDB-lite"/>
    </source>
</evidence>
<name>A0AAV8Y5A8_9CUCU</name>
<accession>A0AAV8Y5A8</accession>
<protein>
    <submittedName>
        <fullName evidence="2">Uncharacterized protein</fullName>
    </submittedName>
</protein>
<keyword evidence="3" id="KW-1185">Reference proteome</keyword>